<dbReference type="AlphaFoldDB" id="A0A822FEC6"/>
<evidence type="ECO:0000313" key="1">
    <source>
        <dbReference type="EMBL" id="CAF4924761.1"/>
    </source>
</evidence>
<proteinExistence type="predicted"/>
<protein>
    <submittedName>
        <fullName evidence="3">Uncharacterized protein</fullName>
    </submittedName>
</protein>
<gene>
    <name evidence="3" type="ORF">QYT958_LOCUS46525</name>
    <name evidence="1" type="ORF">UJA718_LOCUS46596</name>
    <name evidence="2" type="ORF">UJA718_LOCUS48076</name>
</gene>
<reference evidence="3" key="1">
    <citation type="submission" date="2021-02" db="EMBL/GenBank/DDBJ databases">
        <authorList>
            <person name="Nowell W R."/>
        </authorList>
    </citation>
    <scope>NUCLEOTIDE SEQUENCE</scope>
</reference>
<accession>A0A822FEC6</accession>
<evidence type="ECO:0000313" key="3">
    <source>
        <dbReference type="EMBL" id="CAF5127700.1"/>
    </source>
</evidence>
<comment type="caution">
    <text evidence="3">The sequence shown here is derived from an EMBL/GenBank/DDBJ whole genome shotgun (WGS) entry which is preliminary data.</text>
</comment>
<evidence type="ECO:0000313" key="4">
    <source>
        <dbReference type="Proteomes" id="UP000663848"/>
    </source>
</evidence>
<dbReference type="Proteomes" id="UP000663848">
    <property type="component" value="Unassembled WGS sequence"/>
</dbReference>
<dbReference type="Proteomes" id="UP000663873">
    <property type="component" value="Unassembled WGS sequence"/>
</dbReference>
<evidence type="ECO:0000313" key="2">
    <source>
        <dbReference type="EMBL" id="CAF4957726.1"/>
    </source>
</evidence>
<name>A0A822FEC6_9BILA</name>
<dbReference type="EMBL" id="CAJOBR010083094">
    <property type="protein sequence ID" value="CAF5127700.1"/>
    <property type="molecule type" value="Genomic_DNA"/>
</dbReference>
<feature type="non-terminal residue" evidence="3">
    <location>
        <position position="72"/>
    </location>
</feature>
<sequence>MNELLYLIEENADVDNQNDKMNFLSTCNRAVQCSEDEIHQEIWNSLSAECRLRLELAQTIAERLVSAALLAQ</sequence>
<dbReference type="EMBL" id="CAJOBP010084075">
    <property type="protein sequence ID" value="CAF4924761.1"/>
    <property type="molecule type" value="Genomic_DNA"/>
</dbReference>
<organism evidence="3 4">
    <name type="scientific">Rotaria socialis</name>
    <dbReference type="NCBI Taxonomy" id="392032"/>
    <lineage>
        <taxon>Eukaryota</taxon>
        <taxon>Metazoa</taxon>
        <taxon>Spiralia</taxon>
        <taxon>Gnathifera</taxon>
        <taxon>Rotifera</taxon>
        <taxon>Eurotatoria</taxon>
        <taxon>Bdelloidea</taxon>
        <taxon>Philodinida</taxon>
        <taxon>Philodinidae</taxon>
        <taxon>Rotaria</taxon>
    </lineage>
</organism>
<dbReference type="EMBL" id="CAJOBP010094397">
    <property type="protein sequence ID" value="CAF4957726.1"/>
    <property type="molecule type" value="Genomic_DNA"/>
</dbReference>
<evidence type="ECO:0000313" key="5">
    <source>
        <dbReference type="Proteomes" id="UP000663873"/>
    </source>
</evidence>
<keyword evidence="5" id="KW-1185">Reference proteome</keyword>